<dbReference type="GO" id="GO:0015421">
    <property type="term" value="F:ABC-type oligopeptide transporter activity"/>
    <property type="evidence" value="ECO:0007669"/>
    <property type="project" value="TreeGrafter"/>
</dbReference>
<dbReference type="Gene3D" id="3.40.50.300">
    <property type="entry name" value="P-loop containing nucleotide triphosphate hydrolases"/>
    <property type="match status" value="1"/>
</dbReference>
<dbReference type="Proteomes" id="UP000265520">
    <property type="component" value="Unassembled WGS sequence"/>
</dbReference>
<dbReference type="PANTHER" id="PTHR43394:SF18">
    <property type="entry name" value="ABC TRANSPORTER B FAMILY MEMBER 11-LIKE"/>
    <property type="match status" value="1"/>
</dbReference>
<dbReference type="Gene3D" id="1.20.1560.10">
    <property type="entry name" value="ABC transporter type 1, transmembrane domain"/>
    <property type="match status" value="1"/>
</dbReference>
<dbReference type="GO" id="GO:0005524">
    <property type="term" value="F:ATP binding"/>
    <property type="evidence" value="ECO:0007669"/>
    <property type="project" value="InterPro"/>
</dbReference>
<accession>A0A392QJ51</accession>
<dbReference type="GO" id="GO:0090374">
    <property type="term" value="P:oligopeptide export from mitochondrion"/>
    <property type="evidence" value="ECO:0007669"/>
    <property type="project" value="TreeGrafter"/>
</dbReference>
<dbReference type="PANTHER" id="PTHR43394">
    <property type="entry name" value="ATP-DEPENDENT PERMEASE MDL1, MITOCHONDRIAL"/>
    <property type="match status" value="1"/>
</dbReference>
<comment type="subcellular location">
    <subcellularLocation>
        <location evidence="1">Membrane</location>
        <topology evidence="1">Multi-pass membrane protein</topology>
    </subcellularLocation>
</comment>
<evidence type="ECO:0000313" key="6">
    <source>
        <dbReference type="Proteomes" id="UP000265520"/>
    </source>
</evidence>
<feature type="non-terminal residue" evidence="5">
    <location>
        <position position="71"/>
    </location>
</feature>
<keyword evidence="2" id="KW-0812">Transmembrane</keyword>
<evidence type="ECO:0000256" key="4">
    <source>
        <dbReference type="ARBA" id="ARBA00023136"/>
    </source>
</evidence>
<dbReference type="AlphaFoldDB" id="A0A392QJ51"/>
<dbReference type="InterPro" id="IPR027417">
    <property type="entry name" value="P-loop_NTPase"/>
</dbReference>
<dbReference type="EMBL" id="LXQA010139001">
    <property type="protein sequence ID" value="MCI23989.1"/>
    <property type="molecule type" value="Genomic_DNA"/>
</dbReference>
<evidence type="ECO:0000313" key="5">
    <source>
        <dbReference type="EMBL" id="MCI23989.1"/>
    </source>
</evidence>
<evidence type="ECO:0000256" key="1">
    <source>
        <dbReference type="ARBA" id="ARBA00004141"/>
    </source>
</evidence>
<evidence type="ECO:0000256" key="3">
    <source>
        <dbReference type="ARBA" id="ARBA00022989"/>
    </source>
</evidence>
<proteinExistence type="predicted"/>
<organism evidence="5 6">
    <name type="scientific">Trifolium medium</name>
    <dbReference type="NCBI Taxonomy" id="97028"/>
    <lineage>
        <taxon>Eukaryota</taxon>
        <taxon>Viridiplantae</taxon>
        <taxon>Streptophyta</taxon>
        <taxon>Embryophyta</taxon>
        <taxon>Tracheophyta</taxon>
        <taxon>Spermatophyta</taxon>
        <taxon>Magnoliopsida</taxon>
        <taxon>eudicotyledons</taxon>
        <taxon>Gunneridae</taxon>
        <taxon>Pentapetalae</taxon>
        <taxon>rosids</taxon>
        <taxon>fabids</taxon>
        <taxon>Fabales</taxon>
        <taxon>Fabaceae</taxon>
        <taxon>Papilionoideae</taxon>
        <taxon>50 kb inversion clade</taxon>
        <taxon>NPAAA clade</taxon>
        <taxon>Hologalegina</taxon>
        <taxon>IRL clade</taxon>
        <taxon>Trifolieae</taxon>
        <taxon>Trifolium</taxon>
    </lineage>
</organism>
<name>A0A392QJ51_9FABA</name>
<dbReference type="GO" id="GO:0005743">
    <property type="term" value="C:mitochondrial inner membrane"/>
    <property type="evidence" value="ECO:0007669"/>
    <property type="project" value="TreeGrafter"/>
</dbReference>
<dbReference type="FunFam" id="1.20.1560.10:FF:000396">
    <property type="entry name" value="Uncharacterized protein"/>
    <property type="match status" value="1"/>
</dbReference>
<keyword evidence="3" id="KW-1133">Transmembrane helix</keyword>
<keyword evidence="4" id="KW-0472">Membrane</keyword>
<dbReference type="InterPro" id="IPR036640">
    <property type="entry name" value="ABC1_TM_sf"/>
</dbReference>
<evidence type="ECO:0000256" key="2">
    <source>
        <dbReference type="ARBA" id="ARBA00022692"/>
    </source>
</evidence>
<protein>
    <submittedName>
        <fullName evidence="5">ABC transporter B family member</fullName>
    </submittedName>
</protein>
<dbReference type="InterPro" id="IPR039421">
    <property type="entry name" value="Type_1_exporter"/>
</dbReference>
<keyword evidence="6" id="KW-1185">Reference proteome</keyword>
<comment type="caution">
    <text evidence="5">The sequence shown here is derived from an EMBL/GenBank/DDBJ whole genome shotgun (WGS) entry which is preliminary data.</text>
</comment>
<sequence>MAAVAISQSGFMAPGASKAKSSAASILAILDQKSKIDTSDESGMTLEDVKGEIEFHNVAFKYPTRPDVHIF</sequence>
<reference evidence="5 6" key="1">
    <citation type="journal article" date="2018" name="Front. Plant Sci.">
        <title>Red Clover (Trifolium pratense) and Zigzag Clover (T. medium) - A Picture of Genomic Similarities and Differences.</title>
        <authorList>
            <person name="Dluhosova J."/>
            <person name="Istvanek J."/>
            <person name="Nedelnik J."/>
            <person name="Repkova J."/>
        </authorList>
    </citation>
    <scope>NUCLEOTIDE SEQUENCE [LARGE SCALE GENOMIC DNA]</scope>
    <source>
        <strain evidence="6">cv. 10/8</strain>
        <tissue evidence="5">Leaf</tissue>
    </source>
</reference>